<organism evidence="1 2">
    <name type="scientific">Sorghum bicolor</name>
    <name type="common">Sorghum</name>
    <name type="synonym">Sorghum vulgare</name>
    <dbReference type="NCBI Taxonomy" id="4558"/>
    <lineage>
        <taxon>Eukaryota</taxon>
        <taxon>Viridiplantae</taxon>
        <taxon>Streptophyta</taxon>
        <taxon>Embryophyta</taxon>
        <taxon>Tracheophyta</taxon>
        <taxon>Spermatophyta</taxon>
        <taxon>Magnoliopsida</taxon>
        <taxon>Liliopsida</taxon>
        <taxon>Poales</taxon>
        <taxon>Poaceae</taxon>
        <taxon>PACMAD clade</taxon>
        <taxon>Panicoideae</taxon>
        <taxon>Andropogonodae</taxon>
        <taxon>Andropogoneae</taxon>
        <taxon>Sorghinae</taxon>
        <taxon>Sorghum</taxon>
    </lineage>
</organism>
<accession>A0A1B6QKC9</accession>
<sequence length="140" mass="15041">MDDDDGCGPRRTILFGFSPRVDATLAQLHNADFRASWLPARCAHGGCSTERLIDGASGYLVICDVSRGQGAAPARCGRTFPKCSPQNGEMAEGSGRGRGHDDCLVHPSFSRENLCWELTSIIKKIQRAPFTNIGGIGEGF</sequence>
<dbReference type="EMBL" id="CM000760">
    <property type="protein sequence ID" value="KXG38366.1"/>
    <property type="molecule type" value="Genomic_DNA"/>
</dbReference>
<dbReference type="eggNOG" id="KOG0619">
    <property type="taxonomic scope" value="Eukaryota"/>
</dbReference>
<dbReference type="AlphaFoldDB" id="A0A1B6QKC9"/>
<proteinExistence type="predicted"/>
<evidence type="ECO:0000313" key="2">
    <source>
        <dbReference type="Proteomes" id="UP000000768"/>
    </source>
</evidence>
<dbReference type="InParanoid" id="A0A1B6QKC9"/>
<reference evidence="1 2" key="1">
    <citation type="journal article" date="2009" name="Nature">
        <title>The Sorghum bicolor genome and the diversification of grasses.</title>
        <authorList>
            <person name="Paterson A.H."/>
            <person name="Bowers J.E."/>
            <person name="Bruggmann R."/>
            <person name="Dubchak I."/>
            <person name="Grimwood J."/>
            <person name="Gundlach H."/>
            <person name="Haberer G."/>
            <person name="Hellsten U."/>
            <person name="Mitros T."/>
            <person name="Poliakov A."/>
            <person name="Schmutz J."/>
            <person name="Spannagl M."/>
            <person name="Tang H."/>
            <person name="Wang X."/>
            <person name="Wicker T."/>
            <person name="Bharti A.K."/>
            <person name="Chapman J."/>
            <person name="Feltus F.A."/>
            <person name="Gowik U."/>
            <person name="Grigoriev I.V."/>
            <person name="Lyons E."/>
            <person name="Maher C.A."/>
            <person name="Martis M."/>
            <person name="Narechania A."/>
            <person name="Otillar R.P."/>
            <person name="Penning B.W."/>
            <person name="Salamov A.A."/>
            <person name="Wang Y."/>
            <person name="Zhang L."/>
            <person name="Carpita N.C."/>
            <person name="Freeling M."/>
            <person name="Gingle A.R."/>
            <person name="Hash C.T."/>
            <person name="Keller B."/>
            <person name="Klein P."/>
            <person name="Kresovich S."/>
            <person name="McCann M.C."/>
            <person name="Ming R."/>
            <person name="Peterson D.G."/>
            <person name="Mehboob-ur-Rahman"/>
            <person name="Ware D."/>
            <person name="Westhoff P."/>
            <person name="Mayer K.F."/>
            <person name="Messing J."/>
            <person name="Rokhsar D.S."/>
        </authorList>
    </citation>
    <scope>NUCLEOTIDE SEQUENCE [LARGE SCALE GENOMIC DNA]</scope>
    <source>
        <strain evidence="2">cv. BTx623</strain>
    </source>
</reference>
<dbReference type="Proteomes" id="UP000000768">
    <property type="component" value="Chromosome 1"/>
</dbReference>
<evidence type="ECO:0000313" key="1">
    <source>
        <dbReference type="EMBL" id="KXG38366.1"/>
    </source>
</evidence>
<protein>
    <submittedName>
        <fullName evidence="1">Uncharacterized protein</fullName>
    </submittedName>
</protein>
<gene>
    <name evidence="1" type="ORF">SORBI_3001G223700</name>
</gene>
<dbReference type="Gramene" id="KXG38366">
    <property type="protein sequence ID" value="KXG38366"/>
    <property type="gene ID" value="SORBI_3001G223700"/>
</dbReference>
<keyword evidence="2" id="KW-1185">Reference proteome</keyword>
<name>A0A1B6QKC9_SORBI</name>
<reference evidence="2" key="2">
    <citation type="journal article" date="2018" name="Plant J.">
        <title>The Sorghum bicolor reference genome: improved assembly, gene annotations, a transcriptome atlas, and signatures of genome organization.</title>
        <authorList>
            <person name="McCormick R.F."/>
            <person name="Truong S.K."/>
            <person name="Sreedasyam A."/>
            <person name="Jenkins J."/>
            <person name="Shu S."/>
            <person name="Sims D."/>
            <person name="Kennedy M."/>
            <person name="Amirebrahimi M."/>
            <person name="Weers B.D."/>
            <person name="McKinley B."/>
            <person name="Mattison A."/>
            <person name="Morishige D.T."/>
            <person name="Grimwood J."/>
            <person name="Schmutz J."/>
            <person name="Mullet J.E."/>
        </authorList>
    </citation>
    <scope>NUCLEOTIDE SEQUENCE [LARGE SCALE GENOMIC DNA]</scope>
    <source>
        <strain evidence="2">cv. BTx623</strain>
    </source>
</reference>